<keyword evidence="11" id="KW-0998">Cell outer membrane</keyword>
<evidence type="ECO:0000256" key="4">
    <source>
        <dbReference type="ARBA" id="ARBA00016202"/>
    </source>
</evidence>
<proteinExistence type="inferred from homology"/>
<dbReference type="InterPro" id="IPR029046">
    <property type="entry name" value="LolA/LolB/LppX"/>
</dbReference>
<keyword evidence="10" id="KW-0143">Chaperone</keyword>
<evidence type="ECO:0000256" key="1">
    <source>
        <dbReference type="ARBA" id="ARBA00004459"/>
    </source>
</evidence>
<evidence type="ECO:0000256" key="2">
    <source>
        <dbReference type="ARBA" id="ARBA00009696"/>
    </source>
</evidence>
<reference evidence="13" key="2">
    <citation type="submission" date="2020-09" db="EMBL/GenBank/DDBJ databases">
        <authorList>
            <person name="Sun Q."/>
            <person name="Kim S."/>
        </authorList>
    </citation>
    <scope>NUCLEOTIDE SEQUENCE</scope>
    <source>
        <strain evidence="13">KCTC 23430</strain>
    </source>
</reference>
<evidence type="ECO:0000256" key="7">
    <source>
        <dbReference type="ARBA" id="ARBA00022927"/>
    </source>
</evidence>
<keyword evidence="9" id="KW-0564">Palmitate</keyword>
<evidence type="ECO:0000256" key="12">
    <source>
        <dbReference type="ARBA" id="ARBA00023288"/>
    </source>
</evidence>
<dbReference type="SUPFAM" id="SSF89392">
    <property type="entry name" value="Prokaryotic lipoproteins and lipoprotein localization factors"/>
    <property type="match status" value="1"/>
</dbReference>
<evidence type="ECO:0000256" key="6">
    <source>
        <dbReference type="ARBA" id="ARBA00022729"/>
    </source>
</evidence>
<dbReference type="InterPro" id="IPR004565">
    <property type="entry name" value="OM_lipoprot_LolB"/>
</dbReference>
<evidence type="ECO:0000313" key="14">
    <source>
        <dbReference type="Proteomes" id="UP000644693"/>
    </source>
</evidence>
<comment type="caution">
    <text evidence="13">The sequence shown here is derived from an EMBL/GenBank/DDBJ whole genome shotgun (WGS) entry which is preliminary data.</text>
</comment>
<evidence type="ECO:0000256" key="5">
    <source>
        <dbReference type="ARBA" id="ARBA00022448"/>
    </source>
</evidence>
<comment type="subunit">
    <text evidence="3">Monomer.</text>
</comment>
<dbReference type="NCBIfam" id="TIGR00548">
    <property type="entry name" value="lolB"/>
    <property type="match status" value="1"/>
</dbReference>
<evidence type="ECO:0000256" key="8">
    <source>
        <dbReference type="ARBA" id="ARBA00023136"/>
    </source>
</evidence>
<name>A0A918XDF2_9GAMM</name>
<keyword evidence="6" id="KW-0732">Signal</keyword>
<evidence type="ECO:0000256" key="3">
    <source>
        <dbReference type="ARBA" id="ARBA00011245"/>
    </source>
</evidence>
<protein>
    <recommendedName>
        <fullName evidence="4">Outer-membrane lipoprotein LolB</fullName>
    </recommendedName>
</protein>
<keyword evidence="12" id="KW-0449">Lipoprotein</keyword>
<accession>A0A918XDF2</accession>
<comment type="similarity">
    <text evidence="2">Belongs to the LolB family.</text>
</comment>
<keyword evidence="8" id="KW-0472">Membrane</keyword>
<comment type="subcellular location">
    <subcellularLocation>
        <location evidence="1">Cell outer membrane</location>
        <topology evidence="1">Lipid-anchor</topology>
    </subcellularLocation>
</comment>
<sequence>MRGKLAVRTPSTSESVNLSWQQQGNLAELELSGPLGAGATRITADERWLLIDAGDDQQRYDITATDVIEARLGWPLPVTALPFWVRGVPAPGDLPAELDTNNGELSGFVQDGWTVSYSGWQQQANLKLPTRVTLTNGTVTARLLIRDWQAGRGQ</sequence>
<dbReference type="Pfam" id="PF03550">
    <property type="entry name" value="LolB"/>
    <property type="match status" value="1"/>
</dbReference>
<dbReference type="Proteomes" id="UP000644693">
    <property type="component" value="Unassembled WGS sequence"/>
</dbReference>
<dbReference type="EMBL" id="BMYM01000001">
    <property type="protein sequence ID" value="GHD25654.1"/>
    <property type="molecule type" value="Genomic_DNA"/>
</dbReference>
<dbReference type="GO" id="GO:0015031">
    <property type="term" value="P:protein transport"/>
    <property type="evidence" value="ECO:0007669"/>
    <property type="project" value="UniProtKB-KW"/>
</dbReference>
<dbReference type="CDD" id="cd16326">
    <property type="entry name" value="LolB"/>
    <property type="match status" value="1"/>
</dbReference>
<reference evidence="13" key="1">
    <citation type="journal article" date="2014" name="Int. J. Syst. Evol. Microbiol.">
        <title>Complete genome sequence of Corynebacterium casei LMG S-19264T (=DSM 44701T), isolated from a smear-ripened cheese.</title>
        <authorList>
            <consortium name="US DOE Joint Genome Institute (JGI-PGF)"/>
            <person name="Walter F."/>
            <person name="Albersmeier A."/>
            <person name="Kalinowski J."/>
            <person name="Ruckert C."/>
        </authorList>
    </citation>
    <scope>NUCLEOTIDE SEQUENCE</scope>
    <source>
        <strain evidence="13">KCTC 23430</strain>
    </source>
</reference>
<organism evidence="13 14">
    <name type="scientific">Parahalioglobus pacificus</name>
    <dbReference type="NCBI Taxonomy" id="930806"/>
    <lineage>
        <taxon>Bacteria</taxon>
        <taxon>Pseudomonadati</taxon>
        <taxon>Pseudomonadota</taxon>
        <taxon>Gammaproteobacteria</taxon>
        <taxon>Cellvibrionales</taxon>
        <taxon>Halieaceae</taxon>
        <taxon>Parahalioglobus</taxon>
    </lineage>
</organism>
<evidence type="ECO:0000256" key="10">
    <source>
        <dbReference type="ARBA" id="ARBA00023186"/>
    </source>
</evidence>
<gene>
    <name evidence="13" type="ORF">GCM10007053_01740</name>
</gene>
<keyword evidence="5" id="KW-0813">Transport</keyword>
<dbReference type="GO" id="GO:0009279">
    <property type="term" value="C:cell outer membrane"/>
    <property type="evidence" value="ECO:0007669"/>
    <property type="project" value="UniProtKB-SubCell"/>
</dbReference>
<evidence type="ECO:0000256" key="11">
    <source>
        <dbReference type="ARBA" id="ARBA00023237"/>
    </source>
</evidence>
<evidence type="ECO:0000313" key="13">
    <source>
        <dbReference type="EMBL" id="GHD25654.1"/>
    </source>
</evidence>
<keyword evidence="7" id="KW-0653">Protein transport</keyword>
<evidence type="ECO:0000256" key="9">
    <source>
        <dbReference type="ARBA" id="ARBA00023139"/>
    </source>
</evidence>
<dbReference type="AlphaFoldDB" id="A0A918XDF2"/>
<dbReference type="Gene3D" id="2.50.20.10">
    <property type="entry name" value="Lipoprotein localisation LolA/LolB/LppX"/>
    <property type="match status" value="1"/>
</dbReference>
<keyword evidence="14" id="KW-1185">Reference proteome</keyword>